<gene>
    <name evidence="1" type="ORF">LTRI10_LOCUS29728</name>
</gene>
<name>A0AAV2ESU7_9ROSI</name>
<dbReference type="Proteomes" id="UP001497516">
    <property type="component" value="Chromosome 5"/>
</dbReference>
<reference evidence="1 2" key="1">
    <citation type="submission" date="2024-04" db="EMBL/GenBank/DDBJ databases">
        <authorList>
            <person name="Fracassetti M."/>
        </authorList>
    </citation>
    <scope>NUCLEOTIDE SEQUENCE [LARGE SCALE GENOMIC DNA]</scope>
</reference>
<organism evidence="1 2">
    <name type="scientific">Linum trigynum</name>
    <dbReference type="NCBI Taxonomy" id="586398"/>
    <lineage>
        <taxon>Eukaryota</taxon>
        <taxon>Viridiplantae</taxon>
        <taxon>Streptophyta</taxon>
        <taxon>Embryophyta</taxon>
        <taxon>Tracheophyta</taxon>
        <taxon>Spermatophyta</taxon>
        <taxon>Magnoliopsida</taxon>
        <taxon>eudicotyledons</taxon>
        <taxon>Gunneridae</taxon>
        <taxon>Pentapetalae</taxon>
        <taxon>rosids</taxon>
        <taxon>fabids</taxon>
        <taxon>Malpighiales</taxon>
        <taxon>Linaceae</taxon>
        <taxon>Linum</taxon>
    </lineage>
</organism>
<sequence length="77" mass="8510">MTTEGKPIKPCAQLFGIVEENRLCYVKPEVVSGGLRIPKEVRDGGAAKCKLYLVDQFLQSPPALLVIRLWEKLNLGA</sequence>
<keyword evidence="2" id="KW-1185">Reference proteome</keyword>
<dbReference type="EMBL" id="OZ034818">
    <property type="protein sequence ID" value="CAL1388827.1"/>
    <property type="molecule type" value="Genomic_DNA"/>
</dbReference>
<proteinExistence type="predicted"/>
<evidence type="ECO:0000313" key="1">
    <source>
        <dbReference type="EMBL" id="CAL1388827.1"/>
    </source>
</evidence>
<evidence type="ECO:0000313" key="2">
    <source>
        <dbReference type="Proteomes" id="UP001497516"/>
    </source>
</evidence>
<accession>A0AAV2ESU7</accession>
<protein>
    <submittedName>
        <fullName evidence="1">Uncharacterized protein</fullName>
    </submittedName>
</protein>
<dbReference type="AlphaFoldDB" id="A0AAV2ESU7"/>